<dbReference type="InterPro" id="IPR039353">
    <property type="entry name" value="TF_Adf1"/>
</dbReference>
<comment type="subcellular location">
    <subcellularLocation>
        <location evidence="1">Nucleus</location>
    </subcellularLocation>
</comment>
<evidence type="ECO:0008006" key="7">
    <source>
        <dbReference type="Google" id="ProtNLM"/>
    </source>
</evidence>
<evidence type="ECO:0000256" key="1">
    <source>
        <dbReference type="PROSITE-ProRule" id="PRU00371"/>
    </source>
</evidence>
<dbReference type="InterPro" id="IPR006578">
    <property type="entry name" value="MADF-dom"/>
</dbReference>
<accession>A0A1A9ZKR7</accession>
<dbReference type="Pfam" id="PF02944">
    <property type="entry name" value="BESS"/>
    <property type="match status" value="1"/>
</dbReference>
<dbReference type="GO" id="GO:0006357">
    <property type="term" value="P:regulation of transcription by RNA polymerase II"/>
    <property type="evidence" value="ECO:0007669"/>
    <property type="project" value="TreeGrafter"/>
</dbReference>
<feature type="domain" description="MADF" evidence="3">
    <location>
        <begin position="114"/>
        <end position="200"/>
    </location>
</feature>
<evidence type="ECO:0000259" key="4">
    <source>
        <dbReference type="PROSITE" id="PS51031"/>
    </source>
</evidence>
<dbReference type="InterPro" id="IPR004210">
    <property type="entry name" value="BESS_motif"/>
</dbReference>
<name>A0A1A9ZKR7_GLOPL</name>
<evidence type="ECO:0000259" key="3">
    <source>
        <dbReference type="PROSITE" id="PS51029"/>
    </source>
</evidence>
<dbReference type="EnsemblMetazoa" id="GPAI017789-RA">
    <property type="protein sequence ID" value="GPAI017789-PA"/>
    <property type="gene ID" value="GPAI017789"/>
</dbReference>
<dbReference type="Pfam" id="PF10545">
    <property type="entry name" value="MADF_DNA_bdg"/>
    <property type="match status" value="1"/>
</dbReference>
<feature type="region of interest" description="Disordered" evidence="2">
    <location>
        <begin position="382"/>
        <end position="401"/>
    </location>
</feature>
<dbReference type="PANTHER" id="PTHR12243:SF60">
    <property type="entry name" value="SI:CH211-15D5.12-RELATED"/>
    <property type="match status" value="1"/>
</dbReference>
<organism evidence="5 6">
    <name type="scientific">Glossina pallidipes</name>
    <name type="common">Tsetse fly</name>
    <dbReference type="NCBI Taxonomy" id="7398"/>
    <lineage>
        <taxon>Eukaryota</taxon>
        <taxon>Metazoa</taxon>
        <taxon>Ecdysozoa</taxon>
        <taxon>Arthropoda</taxon>
        <taxon>Hexapoda</taxon>
        <taxon>Insecta</taxon>
        <taxon>Pterygota</taxon>
        <taxon>Neoptera</taxon>
        <taxon>Endopterygota</taxon>
        <taxon>Diptera</taxon>
        <taxon>Brachycera</taxon>
        <taxon>Muscomorpha</taxon>
        <taxon>Hippoboscoidea</taxon>
        <taxon>Glossinidae</taxon>
        <taxon>Glossina</taxon>
    </lineage>
</organism>
<feature type="compositionally biased region" description="Low complexity" evidence="2">
    <location>
        <begin position="428"/>
        <end position="453"/>
    </location>
</feature>
<evidence type="ECO:0000313" key="5">
    <source>
        <dbReference type="EnsemblMetazoa" id="GPAI017789-PA"/>
    </source>
</evidence>
<dbReference type="VEuPathDB" id="VectorBase:GPAI017789"/>
<dbReference type="GO" id="GO:0005634">
    <property type="term" value="C:nucleus"/>
    <property type="evidence" value="ECO:0007669"/>
    <property type="project" value="UniProtKB-SubCell"/>
</dbReference>
<reference evidence="6" key="1">
    <citation type="submission" date="2014-03" db="EMBL/GenBank/DDBJ databases">
        <authorList>
            <person name="Aksoy S."/>
            <person name="Warren W."/>
            <person name="Wilson R.K."/>
        </authorList>
    </citation>
    <scope>NUCLEOTIDE SEQUENCE [LARGE SCALE GENOMIC DNA]</scope>
    <source>
        <strain evidence="6">IAEA</strain>
    </source>
</reference>
<protein>
    <recommendedName>
        <fullName evidence="7">MADF domain-containing protein</fullName>
    </recommendedName>
</protein>
<dbReference type="PROSITE" id="PS51029">
    <property type="entry name" value="MADF"/>
    <property type="match status" value="1"/>
</dbReference>
<dbReference type="PROSITE" id="PS51031">
    <property type="entry name" value="BESS"/>
    <property type="match status" value="1"/>
</dbReference>
<proteinExistence type="predicted"/>
<keyword evidence="1" id="KW-0539">Nucleus</keyword>
<dbReference type="GO" id="GO:0003677">
    <property type="term" value="F:DNA binding"/>
    <property type="evidence" value="ECO:0007669"/>
    <property type="project" value="InterPro"/>
</dbReference>
<sequence length="496" mass="53205">MQNKMMANTHLAGWLAGWLTGWSFIYHTCINKTTNNITTTDLLSTIAAGVGTASVAAPNTAIIINHHNNNNNQHIDVEADAVAVAATITPSCFSQIVSFSSMSSRKDDPVFNVKFVQLVESKPCLWNSTLPEYSKKDEIQKAWQEVANETKDTVRNCRERWRTIRSSFLRSLKLSRTSTGRGKRKYYLSKYLQFLIPYTKTRLKNSASIIAQRKAAAQGNIPSPQPMTRISNMPMPVVSSDETKDSSNSMEVAAIAEGDVVVSLHEGAAMIANLSMSGQHVPIPLPQSTPRLQVIKQEQDIINANQGNVAASANLSATSDLQRRFGSILGGGSNAGHISSTNNHNSASATNPALNGSGCSGGGGGGPGAGGGNGGNSNGGGCVSGSGSFPPAEQQRSTSTVPAVDLTEFAEWIKCKHEHQRHCLMTGTSSSNTNTITTTTTHNHSNSNHQNNNAPDADQSFLNSLHPFLKEMSGKQNRRFRQKVVALIDAILDNTD</sequence>
<dbReference type="AlphaFoldDB" id="A0A1A9ZKR7"/>
<dbReference type="PANTHER" id="PTHR12243">
    <property type="entry name" value="MADF DOMAIN TRANSCRIPTION FACTOR"/>
    <property type="match status" value="1"/>
</dbReference>
<evidence type="ECO:0000256" key="2">
    <source>
        <dbReference type="SAM" id="MobiDB-lite"/>
    </source>
</evidence>
<dbReference type="Proteomes" id="UP000092445">
    <property type="component" value="Unassembled WGS sequence"/>
</dbReference>
<keyword evidence="6" id="KW-1185">Reference proteome</keyword>
<feature type="region of interest" description="Disordered" evidence="2">
    <location>
        <begin position="426"/>
        <end position="460"/>
    </location>
</feature>
<reference evidence="5" key="2">
    <citation type="submission" date="2020-05" db="UniProtKB">
        <authorList>
            <consortium name="EnsemblMetazoa"/>
        </authorList>
    </citation>
    <scope>IDENTIFICATION</scope>
    <source>
        <strain evidence="5">IAEA</strain>
    </source>
</reference>
<dbReference type="GO" id="GO:0005667">
    <property type="term" value="C:transcription regulator complex"/>
    <property type="evidence" value="ECO:0007669"/>
    <property type="project" value="TreeGrafter"/>
</dbReference>
<feature type="domain" description="BESS" evidence="4">
    <location>
        <begin position="455"/>
        <end position="494"/>
    </location>
</feature>
<dbReference type="SMART" id="SM00595">
    <property type="entry name" value="MADF"/>
    <property type="match status" value="1"/>
</dbReference>
<evidence type="ECO:0000313" key="6">
    <source>
        <dbReference type="Proteomes" id="UP000092445"/>
    </source>
</evidence>